<accession>A0A0N4WB31</accession>
<name>A0A0N4WB31_HAEPC</name>
<sequence>MASRLERAIRMRPSPLTTEQKANFLIGHSDGVAREKVEELAESAGRILIQ</sequence>
<reference evidence="1 2" key="2">
    <citation type="submission" date="2018-11" db="EMBL/GenBank/DDBJ databases">
        <authorList>
            <consortium name="Pathogen Informatics"/>
        </authorList>
    </citation>
    <scope>NUCLEOTIDE SEQUENCE [LARGE SCALE GENOMIC DNA]</scope>
    <source>
        <strain evidence="1 2">MHpl1</strain>
    </source>
</reference>
<dbReference type="EMBL" id="UZAF01016698">
    <property type="protein sequence ID" value="VDO32492.1"/>
    <property type="molecule type" value="Genomic_DNA"/>
</dbReference>
<evidence type="ECO:0000313" key="3">
    <source>
        <dbReference type="WBParaSite" id="HPLM_0000763101-mRNA-1"/>
    </source>
</evidence>
<organism evidence="3">
    <name type="scientific">Haemonchus placei</name>
    <name type="common">Barber's pole worm</name>
    <dbReference type="NCBI Taxonomy" id="6290"/>
    <lineage>
        <taxon>Eukaryota</taxon>
        <taxon>Metazoa</taxon>
        <taxon>Ecdysozoa</taxon>
        <taxon>Nematoda</taxon>
        <taxon>Chromadorea</taxon>
        <taxon>Rhabditida</taxon>
        <taxon>Rhabditina</taxon>
        <taxon>Rhabditomorpha</taxon>
        <taxon>Strongyloidea</taxon>
        <taxon>Trichostrongylidae</taxon>
        <taxon>Haemonchus</taxon>
    </lineage>
</organism>
<evidence type="ECO:0000313" key="1">
    <source>
        <dbReference type="EMBL" id="VDO32492.1"/>
    </source>
</evidence>
<dbReference type="WBParaSite" id="HPLM_0000763101-mRNA-1">
    <property type="protein sequence ID" value="HPLM_0000763101-mRNA-1"/>
    <property type="gene ID" value="HPLM_0000763101"/>
</dbReference>
<protein>
    <submittedName>
        <fullName evidence="3">Transcriptional regulator</fullName>
    </submittedName>
</protein>
<proteinExistence type="predicted"/>
<keyword evidence="2" id="KW-1185">Reference proteome</keyword>
<gene>
    <name evidence="1" type="ORF">HPLM_LOCUS7623</name>
</gene>
<dbReference type="AlphaFoldDB" id="A0A0N4WB31"/>
<reference evidence="3" key="1">
    <citation type="submission" date="2017-02" db="UniProtKB">
        <authorList>
            <consortium name="WormBaseParasite"/>
        </authorList>
    </citation>
    <scope>IDENTIFICATION</scope>
</reference>
<evidence type="ECO:0000313" key="2">
    <source>
        <dbReference type="Proteomes" id="UP000268014"/>
    </source>
</evidence>
<dbReference type="OrthoDB" id="5872378at2759"/>
<dbReference type="Proteomes" id="UP000268014">
    <property type="component" value="Unassembled WGS sequence"/>
</dbReference>